<dbReference type="InterPro" id="IPR008922">
    <property type="entry name" value="Di-copper_centre_dom_sf"/>
</dbReference>
<sequence length="541" mass="59728">MLSPSVTALLAIGLAPLLASAQFRITGAPGATRNNVPSRRNINDLYSEGGPQWDLYIQALSQLQSKDSADPLGYFQISGIHGAPFIEWNHGGARNNNGWGPPPPPFPPPCRIHLVLTGDKEPLFLPWHRPYVLLFEQRLVELAIAIASQYPAAFHDQYLAAANSLRSPFWDWSADSNVPACTVPQTVFIKVPNGQNLTRSEVRNPLSWYDYPSEARDGRYGPFIQAPRTSRCAAPARNPDSANQELQSYGLRQATYDIFATATTFNEFAVSGRVHHLEELHNDVHYSAGCQGQFLDAGVSGFDPLFMLHHTHVDRLWAYWQFIVPSQASFSGSYQGQSRFSTPAGTVIHPNSPLPPFFDRSLRYFTPNSVSSIRGMGYTYEGLEYWRMSAQQLRQSAIQTINSLYAPASAFAKRSGAEAQTRHFAHIELDRNQVQRPSAVTLFIAGKKVTTVPVMSAPAKGILHSSVSIDKVPNESSWNTVEIQISKPDGTTIDVDGVDSLKITIETVSMRLAASRDEFPEIVDSKSYVAKIQPLSEGGPK</sequence>
<accession>A0A0B2X1U6</accession>
<name>A0A0B2X1U6_METAS</name>
<dbReference type="PANTHER" id="PTHR11474:SF131">
    <property type="entry name" value="TYROSINASE COPPER-BINDING DOMAIN-CONTAINING PROTEIN"/>
    <property type="match status" value="1"/>
</dbReference>
<dbReference type="OrthoDB" id="6132182at2759"/>
<organism evidence="4 5">
    <name type="scientific">Metarhizium album (strain ARSEF 1941)</name>
    <dbReference type="NCBI Taxonomy" id="1081103"/>
    <lineage>
        <taxon>Eukaryota</taxon>
        <taxon>Fungi</taxon>
        <taxon>Dikarya</taxon>
        <taxon>Ascomycota</taxon>
        <taxon>Pezizomycotina</taxon>
        <taxon>Sordariomycetes</taxon>
        <taxon>Hypocreomycetidae</taxon>
        <taxon>Hypocreales</taxon>
        <taxon>Clavicipitaceae</taxon>
        <taxon>Metarhizium</taxon>
    </lineage>
</organism>
<protein>
    <submittedName>
        <fullName evidence="4">Tyrosinase 2</fullName>
    </submittedName>
</protein>
<reference evidence="4 5" key="1">
    <citation type="journal article" date="2014" name="Proc. Natl. Acad. Sci. U.S.A.">
        <title>Trajectory and genomic determinants of fungal-pathogen speciation and host adaptation.</title>
        <authorList>
            <person name="Hu X."/>
            <person name="Xiao G."/>
            <person name="Zheng P."/>
            <person name="Shang Y."/>
            <person name="Su Y."/>
            <person name="Zhang X."/>
            <person name="Liu X."/>
            <person name="Zhan S."/>
            <person name="St Leger R.J."/>
            <person name="Wang C."/>
        </authorList>
    </citation>
    <scope>NUCLEOTIDE SEQUENCE [LARGE SCALE GENOMIC DNA]</scope>
    <source>
        <strain evidence="4 5">ARSEF 1941</strain>
    </source>
</reference>
<dbReference type="GO" id="GO:0016491">
    <property type="term" value="F:oxidoreductase activity"/>
    <property type="evidence" value="ECO:0007669"/>
    <property type="project" value="InterPro"/>
</dbReference>
<dbReference type="Pfam" id="PF00264">
    <property type="entry name" value="Tyrosinase"/>
    <property type="match status" value="1"/>
</dbReference>
<evidence type="ECO:0000256" key="1">
    <source>
        <dbReference type="ARBA" id="ARBA00022723"/>
    </source>
</evidence>
<comment type="caution">
    <text evidence="4">The sequence shown here is derived from an EMBL/GenBank/DDBJ whole genome shotgun (WGS) entry which is preliminary data.</text>
</comment>
<dbReference type="STRING" id="1081103.A0A0B2X1U6"/>
<proteinExistence type="predicted"/>
<dbReference type="HOGENOM" id="CLU_013691_2_0_1"/>
<feature type="domain" description="Tyrosinase copper-binding" evidence="3">
    <location>
        <begin position="303"/>
        <end position="314"/>
    </location>
</feature>
<dbReference type="AlphaFoldDB" id="A0A0B2X1U6"/>
<dbReference type="RefSeq" id="XP_040680181.1">
    <property type="nucleotide sequence ID" value="XM_040821612.1"/>
</dbReference>
<keyword evidence="1" id="KW-0479">Metal-binding</keyword>
<dbReference type="PANTHER" id="PTHR11474">
    <property type="entry name" value="TYROSINASE FAMILY MEMBER"/>
    <property type="match status" value="1"/>
</dbReference>
<keyword evidence="2" id="KW-0732">Signal</keyword>
<evidence type="ECO:0000313" key="4">
    <source>
        <dbReference type="EMBL" id="KHN99115.1"/>
    </source>
</evidence>
<dbReference type="EMBL" id="AZHE01000005">
    <property type="protein sequence ID" value="KHN99115.1"/>
    <property type="molecule type" value="Genomic_DNA"/>
</dbReference>
<dbReference type="PROSITE" id="PS00498">
    <property type="entry name" value="TYROSINASE_2"/>
    <property type="match status" value="1"/>
</dbReference>
<dbReference type="Gene3D" id="1.10.1280.10">
    <property type="entry name" value="Di-copper center containing domain from catechol oxidase"/>
    <property type="match status" value="1"/>
</dbReference>
<dbReference type="GeneID" id="63737268"/>
<dbReference type="GO" id="GO:0046872">
    <property type="term" value="F:metal ion binding"/>
    <property type="evidence" value="ECO:0007669"/>
    <property type="project" value="UniProtKB-KW"/>
</dbReference>
<evidence type="ECO:0000259" key="3">
    <source>
        <dbReference type="PROSITE" id="PS00498"/>
    </source>
</evidence>
<dbReference type="SUPFAM" id="SSF48056">
    <property type="entry name" value="Di-copper centre-containing domain"/>
    <property type="match status" value="1"/>
</dbReference>
<dbReference type="InterPro" id="IPR050316">
    <property type="entry name" value="Tyrosinase/Hemocyanin"/>
</dbReference>
<dbReference type="InterPro" id="IPR002227">
    <property type="entry name" value="Tyrosinase_Cu-bd"/>
</dbReference>
<evidence type="ECO:0000313" key="5">
    <source>
        <dbReference type="Proteomes" id="UP000030816"/>
    </source>
</evidence>
<evidence type="ECO:0000256" key="2">
    <source>
        <dbReference type="SAM" id="SignalP"/>
    </source>
</evidence>
<feature type="signal peptide" evidence="2">
    <location>
        <begin position="1"/>
        <end position="21"/>
    </location>
</feature>
<dbReference type="PRINTS" id="PR00092">
    <property type="entry name" value="TYROSINASE"/>
</dbReference>
<gene>
    <name evidence="4" type="ORF">MAM_02813</name>
</gene>
<dbReference type="Proteomes" id="UP000030816">
    <property type="component" value="Unassembled WGS sequence"/>
</dbReference>
<keyword evidence="5" id="KW-1185">Reference proteome</keyword>
<feature type="chain" id="PRO_5002096314" evidence="2">
    <location>
        <begin position="22"/>
        <end position="541"/>
    </location>
</feature>